<dbReference type="Pfam" id="PF00106">
    <property type="entry name" value="adh_short"/>
    <property type="match status" value="1"/>
</dbReference>
<comment type="caution">
    <text evidence="1">The sequence shown here is derived from an EMBL/GenBank/DDBJ whole genome shotgun (WGS) entry which is preliminary data.</text>
</comment>
<evidence type="ECO:0000313" key="2">
    <source>
        <dbReference type="Proteomes" id="UP001498398"/>
    </source>
</evidence>
<dbReference type="PANTHER" id="PTHR43431:SF7">
    <property type="entry name" value="OXIDOREDUCTASE, SHORT CHAIN DEHYDROGENASE_REDUCTASE FAMILY (AFU_ORTHOLOGUE AFUA_5G14000)"/>
    <property type="match status" value="1"/>
</dbReference>
<protein>
    <recommendedName>
        <fullName evidence="3">NAD(P)-binding protein</fullName>
    </recommendedName>
</protein>
<reference evidence="1 2" key="1">
    <citation type="submission" date="2024-01" db="EMBL/GenBank/DDBJ databases">
        <title>A draft genome for the cacao thread blight pathogen Marasmiellus scandens.</title>
        <authorList>
            <person name="Baruah I.K."/>
            <person name="Leung J."/>
            <person name="Bukari Y."/>
            <person name="Amoako-Attah I."/>
            <person name="Meinhardt L.W."/>
            <person name="Bailey B.A."/>
            <person name="Cohen S.P."/>
        </authorList>
    </citation>
    <scope>NUCLEOTIDE SEQUENCE [LARGE SCALE GENOMIC DNA]</scope>
    <source>
        <strain evidence="1 2">GH-19</strain>
    </source>
</reference>
<dbReference type="SUPFAM" id="SSF51735">
    <property type="entry name" value="NAD(P)-binding Rossmann-fold domains"/>
    <property type="match status" value="1"/>
</dbReference>
<evidence type="ECO:0000313" key="1">
    <source>
        <dbReference type="EMBL" id="KAK7436209.1"/>
    </source>
</evidence>
<dbReference type="PANTHER" id="PTHR43431">
    <property type="entry name" value="OXIDOREDUCTASE, SHORT CHAIN DEHYDROGENASE/REDUCTASE FAMILY (AFU_ORTHOLOGUE AFUA_5G14000)"/>
    <property type="match status" value="1"/>
</dbReference>
<dbReference type="Gene3D" id="3.40.50.720">
    <property type="entry name" value="NAD(P)-binding Rossmann-like Domain"/>
    <property type="match status" value="1"/>
</dbReference>
<sequence>MAVDRQVRARSWRRNWSSFSVRSSLDVHSDHQFTIDPSRAFAKEGYSVALIGRRENELKTLEDDIKASGAEVASFAIPSYAHGDVAAAFAQIHSRYPSSKYAIRAALYNAVHAIWKPFLDVTPEDVQSVTQTNIEGSFAFAHHVIKAFKNNSIDEVTGKRGILIFTGATSSINGNATTSAFAAGKFALRALSQSLAKEFGQENIHVVHSIINGSIVTPVTKAWRNDPEWEQNQNVRLNPESIAAVREILTNFPSSGMLISLSDIVPVSPTYTWRSKTGPRGLGNWIFALRTGSGENKV</sequence>
<organism evidence="1 2">
    <name type="scientific">Marasmiellus scandens</name>
    <dbReference type="NCBI Taxonomy" id="2682957"/>
    <lineage>
        <taxon>Eukaryota</taxon>
        <taxon>Fungi</taxon>
        <taxon>Dikarya</taxon>
        <taxon>Basidiomycota</taxon>
        <taxon>Agaricomycotina</taxon>
        <taxon>Agaricomycetes</taxon>
        <taxon>Agaricomycetidae</taxon>
        <taxon>Agaricales</taxon>
        <taxon>Marasmiineae</taxon>
        <taxon>Omphalotaceae</taxon>
        <taxon>Marasmiellus</taxon>
    </lineage>
</organism>
<dbReference type="InterPro" id="IPR002347">
    <property type="entry name" value="SDR_fam"/>
</dbReference>
<keyword evidence="2" id="KW-1185">Reference proteome</keyword>
<dbReference type="EMBL" id="JBANRG010000097">
    <property type="protein sequence ID" value="KAK7436209.1"/>
    <property type="molecule type" value="Genomic_DNA"/>
</dbReference>
<dbReference type="Proteomes" id="UP001498398">
    <property type="component" value="Unassembled WGS sequence"/>
</dbReference>
<evidence type="ECO:0008006" key="3">
    <source>
        <dbReference type="Google" id="ProtNLM"/>
    </source>
</evidence>
<proteinExistence type="predicted"/>
<dbReference type="InterPro" id="IPR036291">
    <property type="entry name" value="NAD(P)-bd_dom_sf"/>
</dbReference>
<gene>
    <name evidence="1" type="ORF">VKT23_019286</name>
</gene>
<name>A0ABR1ILU2_9AGAR</name>
<accession>A0ABR1ILU2</accession>